<feature type="transmembrane region" description="Helical" evidence="7">
    <location>
        <begin position="96"/>
        <end position="115"/>
    </location>
</feature>
<feature type="domain" description="Major facilitator superfamily (MFS) profile" evidence="8">
    <location>
        <begin position="56"/>
        <end position="466"/>
    </location>
</feature>
<evidence type="ECO:0000256" key="3">
    <source>
        <dbReference type="ARBA" id="ARBA00022692"/>
    </source>
</evidence>
<name>A0A2D3V209_9PEZI</name>
<comment type="subcellular location">
    <subcellularLocation>
        <location evidence="1">Membrane</location>
        <topology evidence="1">Multi-pass membrane protein</topology>
    </subcellularLocation>
</comment>
<dbReference type="InterPro" id="IPR011701">
    <property type="entry name" value="MFS"/>
</dbReference>
<dbReference type="RefSeq" id="XP_023631071.1">
    <property type="nucleotide sequence ID" value="XM_023775303.1"/>
</dbReference>
<evidence type="ECO:0000256" key="2">
    <source>
        <dbReference type="ARBA" id="ARBA00022448"/>
    </source>
</evidence>
<evidence type="ECO:0000256" key="6">
    <source>
        <dbReference type="SAM" id="MobiDB-lite"/>
    </source>
</evidence>
<evidence type="ECO:0000256" key="4">
    <source>
        <dbReference type="ARBA" id="ARBA00022989"/>
    </source>
</evidence>
<dbReference type="GeneID" id="35605121"/>
<feature type="transmembrane region" description="Helical" evidence="7">
    <location>
        <begin position="439"/>
        <end position="463"/>
    </location>
</feature>
<evidence type="ECO:0000256" key="5">
    <source>
        <dbReference type="ARBA" id="ARBA00023136"/>
    </source>
</evidence>
<keyword evidence="3 7" id="KW-0812">Transmembrane</keyword>
<feature type="transmembrane region" description="Helical" evidence="7">
    <location>
        <begin position="354"/>
        <end position="372"/>
    </location>
</feature>
<dbReference type="EMBL" id="FJUY01000020">
    <property type="protein sequence ID" value="CZT24347.1"/>
    <property type="molecule type" value="Genomic_DNA"/>
</dbReference>
<dbReference type="PANTHER" id="PTHR43791:SF23">
    <property type="entry name" value="MAJOR FACILITATOR SUPERFAMILY (MFS) PROFILE DOMAIN-CONTAINING PROTEIN"/>
    <property type="match status" value="1"/>
</dbReference>
<dbReference type="FunFam" id="1.20.1250.20:FF:000013">
    <property type="entry name" value="MFS general substrate transporter"/>
    <property type="match status" value="1"/>
</dbReference>
<feature type="transmembrane region" description="Helical" evidence="7">
    <location>
        <begin position="184"/>
        <end position="204"/>
    </location>
</feature>
<feature type="transmembrane region" description="Helical" evidence="7">
    <location>
        <begin position="289"/>
        <end position="308"/>
    </location>
</feature>
<dbReference type="AlphaFoldDB" id="A0A2D3V209"/>
<keyword evidence="4 7" id="KW-1133">Transmembrane helix</keyword>
<keyword evidence="10" id="KW-1185">Reference proteome</keyword>
<reference evidence="9 10" key="1">
    <citation type="submission" date="2016-03" db="EMBL/GenBank/DDBJ databases">
        <authorList>
            <person name="Ploux O."/>
        </authorList>
    </citation>
    <scope>NUCLEOTIDE SEQUENCE [LARGE SCALE GENOMIC DNA]</scope>
    <source>
        <strain evidence="9 10">URUG2</strain>
    </source>
</reference>
<feature type="transmembrane region" description="Helical" evidence="7">
    <location>
        <begin position="216"/>
        <end position="238"/>
    </location>
</feature>
<dbReference type="InterPro" id="IPR020846">
    <property type="entry name" value="MFS_dom"/>
</dbReference>
<organism evidence="9 10">
    <name type="scientific">Ramularia collo-cygni</name>
    <dbReference type="NCBI Taxonomy" id="112498"/>
    <lineage>
        <taxon>Eukaryota</taxon>
        <taxon>Fungi</taxon>
        <taxon>Dikarya</taxon>
        <taxon>Ascomycota</taxon>
        <taxon>Pezizomycotina</taxon>
        <taxon>Dothideomycetes</taxon>
        <taxon>Dothideomycetidae</taxon>
        <taxon>Mycosphaerellales</taxon>
        <taxon>Mycosphaerellaceae</taxon>
        <taxon>Ramularia</taxon>
    </lineage>
</organism>
<feature type="transmembrane region" description="Helical" evidence="7">
    <location>
        <begin position="152"/>
        <end position="172"/>
    </location>
</feature>
<feature type="transmembrane region" description="Helical" evidence="7">
    <location>
        <begin position="52"/>
        <end position="69"/>
    </location>
</feature>
<feature type="transmembrane region" description="Helical" evidence="7">
    <location>
        <begin position="122"/>
        <end position="146"/>
    </location>
</feature>
<proteinExistence type="predicted"/>
<keyword evidence="5 7" id="KW-0472">Membrane</keyword>
<dbReference type="PANTHER" id="PTHR43791">
    <property type="entry name" value="PERMEASE-RELATED"/>
    <property type="match status" value="1"/>
</dbReference>
<accession>A0A2D3V209</accession>
<sequence>MHDAKSVTDRVEDHELHRPKDPQDGIIHYPDCLQGLSEMEVRKLGNRTTMKMDLVVMPALVIMYILNYLDRQNIAAAKLAGINEDLGLSITQYNTVVSILFVGYILMQVPSNLVVSKIKWPGLYICAAVALWGIVSACTAVVHSFGGLLACRFMLGLVEAAFFPGAFYYLSMFYNRRQIAFRTAILYSGSQLGNAFGTLLAIGITELDGKHGFAGWRWLFLIEGVATVGFALIFATYLPNSPSNIVGMSDLEHEWLRWNYQSDQKQEDNASEVTAKQGFLMAFYDPKTWLMMGTLYATYTAAAVNNFFPTVVDGLGFTRNASYGLTAPPFILCVICMLIVGFDSDKRKERYLHIVLPLTITVVANIIAVSSLNVAARYFAMMLMPASFYSSSIVQLSWISSSLSQPAVKRAASIALINCICNTPNIWTAYLYYDSPRYVAAFAVNLGAAVVAIGMATVSFLYLRRQNSKLDRGEEMGKSGPTLRQQAAGFRYML</sequence>
<evidence type="ECO:0000313" key="10">
    <source>
        <dbReference type="Proteomes" id="UP000225277"/>
    </source>
</evidence>
<gene>
    <name evidence="9" type="ORF">RCC_10070</name>
</gene>
<evidence type="ECO:0000313" key="9">
    <source>
        <dbReference type="EMBL" id="CZT24347.1"/>
    </source>
</evidence>
<protein>
    <submittedName>
        <fullName evidence="9">Related to MFS transporter</fullName>
    </submittedName>
</protein>
<keyword evidence="2" id="KW-0813">Transport</keyword>
<evidence type="ECO:0000256" key="7">
    <source>
        <dbReference type="SAM" id="Phobius"/>
    </source>
</evidence>
<dbReference type="PROSITE" id="PS50850">
    <property type="entry name" value="MFS"/>
    <property type="match status" value="1"/>
</dbReference>
<evidence type="ECO:0000256" key="1">
    <source>
        <dbReference type="ARBA" id="ARBA00004141"/>
    </source>
</evidence>
<evidence type="ECO:0000259" key="8">
    <source>
        <dbReference type="PROSITE" id="PS50850"/>
    </source>
</evidence>
<dbReference type="InterPro" id="IPR036259">
    <property type="entry name" value="MFS_trans_sf"/>
</dbReference>
<dbReference type="GO" id="GO:0016020">
    <property type="term" value="C:membrane"/>
    <property type="evidence" value="ECO:0007669"/>
    <property type="project" value="UniProtKB-SubCell"/>
</dbReference>
<feature type="region of interest" description="Disordered" evidence="6">
    <location>
        <begin position="1"/>
        <end position="23"/>
    </location>
</feature>
<dbReference type="GO" id="GO:0022857">
    <property type="term" value="F:transmembrane transporter activity"/>
    <property type="evidence" value="ECO:0007669"/>
    <property type="project" value="InterPro"/>
</dbReference>
<dbReference type="FunFam" id="1.20.1250.20:FF:000057">
    <property type="entry name" value="MFS general substrate transporter"/>
    <property type="match status" value="1"/>
</dbReference>
<feature type="transmembrane region" description="Helical" evidence="7">
    <location>
        <begin position="320"/>
        <end position="342"/>
    </location>
</feature>
<dbReference type="OrthoDB" id="2250022at2759"/>
<dbReference type="Gene3D" id="1.20.1250.20">
    <property type="entry name" value="MFS general substrate transporter like domains"/>
    <property type="match status" value="1"/>
</dbReference>
<dbReference type="SUPFAM" id="SSF103473">
    <property type="entry name" value="MFS general substrate transporter"/>
    <property type="match status" value="1"/>
</dbReference>
<dbReference type="Proteomes" id="UP000225277">
    <property type="component" value="Unassembled WGS sequence"/>
</dbReference>
<dbReference type="Pfam" id="PF07690">
    <property type="entry name" value="MFS_1"/>
    <property type="match status" value="1"/>
</dbReference>